<dbReference type="GO" id="GO:0015031">
    <property type="term" value="P:protein transport"/>
    <property type="evidence" value="ECO:0007669"/>
    <property type="project" value="UniProtKB-KW"/>
</dbReference>
<keyword evidence="6" id="KW-0811">Translocation</keyword>
<keyword evidence="7" id="KW-0472">Membrane</keyword>
<evidence type="ECO:0000256" key="7">
    <source>
        <dbReference type="ARBA" id="ARBA00023136"/>
    </source>
</evidence>
<keyword evidence="3" id="KW-0812">Transmembrane</keyword>
<evidence type="ECO:0000256" key="2">
    <source>
        <dbReference type="ARBA" id="ARBA00022448"/>
    </source>
</evidence>
<evidence type="ECO:0000256" key="8">
    <source>
        <dbReference type="SAM" id="MobiDB-lite"/>
    </source>
</evidence>
<evidence type="ECO:0000256" key="5">
    <source>
        <dbReference type="ARBA" id="ARBA00022989"/>
    </source>
</evidence>
<dbReference type="OrthoDB" id="3267321at2"/>
<dbReference type="InterPro" id="IPR003369">
    <property type="entry name" value="TatA/B/E"/>
</dbReference>
<dbReference type="Proteomes" id="UP000199288">
    <property type="component" value="Unassembled WGS sequence"/>
</dbReference>
<dbReference type="Gene3D" id="1.20.5.3310">
    <property type="match status" value="1"/>
</dbReference>
<gene>
    <name evidence="9" type="ORF">SAMN02910418_01064</name>
</gene>
<evidence type="ECO:0000256" key="3">
    <source>
        <dbReference type="ARBA" id="ARBA00022692"/>
    </source>
</evidence>
<dbReference type="Pfam" id="PF02416">
    <property type="entry name" value="TatA_B_E"/>
    <property type="match status" value="1"/>
</dbReference>
<evidence type="ECO:0000256" key="4">
    <source>
        <dbReference type="ARBA" id="ARBA00022927"/>
    </source>
</evidence>
<protein>
    <submittedName>
        <fullName evidence="9">Sec-independent protein translocase protein TatB</fullName>
    </submittedName>
</protein>
<feature type="region of interest" description="Disordered" evidence="8">
    <location>
        <begin position="77"/>
        <end position="146"/>
    </location>
</feature>
<dbReference type="PRINTS" id="PR01506">
    <property type="entry name" value="TATBPROTEIN"/>
</dbReference>
<keyword evidence="2" id="KW-0813">Transport</keyword>
<accession>A0A1H3Z119</accession>
<dbReference type="GO" id="GO:0016020">
    <property type="term" value="C:membrane"/>
    <property type="evidence" value="ECO:0007669"/>
    <property type="project" value="UniProtKB-ARBA"/>
</dbReference>
<reference evidence="10" key="1">
    <citation type="submission" date="2016-10" db="EMBL/GenBank/DDBJ databases">
        <authorList>
            <person name="Varghese N."/>
            <person name="Submissions S."/>
        </authorList>
    </citation>
    <scope>NUCLEOTIDE SEQUENCE [LARGE SCALE GENOMIC DNA]</scope>
    <source>
        <strain evidence="10">KPR-1</strain>
    </source>
</reference>
<sequence>MGPFSGAELLIIIVIALIVIGPENMPKAAAQFGRFVRQAKDFTTQAKDRVKEELGPDLNDLDLKSLDPRQYDPRRIVRDALRDDPPPVTAAPTALAPPVREAPGMPASPATPLAAATPVAMSPGAARRNPYQFTPGEPGAFDDEAT</sequence>
<dbReference type="RefSeq" id="WP_143027341.1">
    <property type="nucleotide sequence ID" value="NZ_FNQV01000005.1"/>
</dbReference>
<feature type="compositionally biased region" description="Low complexity" evidence="8">
    <location>
        <begin position="90"/>
        <end position="99"/>
    </location>
</feature>
<dbReference type="EMBL" id="FNQV01000005">
    <property type="protein sequence ID" value="SEA17439.1"/>
    <property type="molecule type" value="Genomic_DNA"/>
</dbReference>
<name>A0A1H3Z119_9ACTO</name>
<proteinExistence type="predicted"/>
<dbReference type="AlphaFoldDB" id="A0A1H3Z119"/>
<keyword evidence="5" id="KW-1133">Transmembrane helix</keyword>
<keyword evidence="10" id="KW-1185">Reference proteome</keyword>
<feature type="compositionally biased region" description="Low complexity" evidence="8">
    <location>
        <begin position="107"/>
        <end position="120"/>
    </location>
</feature>
<evidence type="ECO:0000313" key="9">
    <source>
        <dbReference type="EMBL" id="SEA17439.1"/>
    </source>
</evidence>
<organism evidence="9 10">
    <name type="scientific">Bowdeniella nasicola</name>
    <dbReference type="NCBI Taxonomy" id="208480"/>
    <lineage>
        <taxon>Bacteria</taxon>
        <taxon>Bacillati</taxon>
        <taxon>Actinomycetota</taxon>
        <taxon>Actinomycetes</taxon>
        <taxon>Actinomycetales</taxon>
        <taxon>Actinomycetaceae</taxon>
        <taxon>Bowdeniella</taxon>
    </lineage>
</organism>
<evidence type="ECO:0000256" key="6">
    <source>
        <dbReference type="ARBA" id="ARBA00023010"/>
    </source>
</evidence>
<comment type="subcellular location">
    <subcellularLocation>
        <location evidence="1">Membrane</location>
        <topology evidence="1">Single-pass membrane protein</topology>
    </subcellularLocation>
</comment>
<keyword evidence="4" id="KW-0653">Protein transport</keyword>
<evidence type="ECO:0000256" key="1">
    <source>
        <dbReference type="ARBA" id="ARBA00004167"/>
    </source>
</evidence>
<evidence type="ECO:0000313" key="10">
    <source>
        <dbReference type="Proteomes" id="UP000199288"/>
    </source>
</evidence>